<proteinExistence type="predicted"/>
<accession>A0AAN6SLP4</accession>
<evidence type="ECO:0000313" key="1">
    <source>
        <dbReference type="EMBL" id="KAK4031695.1"/>
    </source>
</evidence>
<dbReference type="Proteomes" id="UP001303115">
    <property type="component" value="Unassembled WGS sequence"/>
</dbReference>
<evidence type="ECO:0000313" key="2">
    <source>
        <dbReference type="Proteomes" id="UP001303115"/>
    </source>
</evidence>
<name>A0AAN6SLP4_9PEZI</name>
<gene>
    <name evidence="1" type="ORF">C8A01DRAFT_41852</name>
</gene>
<comment type="caution">
    <text evidence="1">The sequence shown here is derived from an EMBL/GenBank/DDBJ whole genome shotgun (WGS) entry which is preliminary data.</text>
</comment>
<reference evidence="2" key="1">
    <citation type="journal article" date="2023" name="Mol. Phylogenet. Evol.">
        <title>Genome-scale phylogeny and comparative genomics of the fungal order Sordariales.</title>
        <authorList>
            <person name="Hensen N."/>
            <person name="Bonometti L."/>
            <person name="Westerberg I."/>
            <person name="Brannstrom I.O."/>
            <person name="Guillou S."/>
            <person name="Cros-Aarteil S."/>
            <person name="Calhoun S."/>
            <person name="Haridas S."/>
            <person name="Kuo A."/>
            <person name="Mondo S."/>
            <person name="Pangilinan J."/>
            <person name="Riley R."/>
            <person name="LaButti K."/>
            <person name="Andreopoulos B."/>
            <person name="Lipzen A."/>
            <person name="Chen C."/>
            <person name="Yan M."/>
            <person name="Daum C."/>
            <person name="Ng V."/>
            <person name="Clum A."/>
            <person name="Steindorff A."/>
            <person name="Ohm R.A."/>
            <person name="Martin F."/>
            <person name="Silar P."/>
            <person name="Natvig D.O."/>
            <person name="Lalanne C."/>
            <person name="Gautier V."/>
            <person name="Ament-Velasquez S.L."/>
            <person name="Kruys A."/>
            <person name="Hutchinson M.I."/>
            <person name="Powell A.J."/>
            <person name="Barry K."/>
            <person name="Miller A.N."/>
            <person name="Grigoriev I.V."/>
            <person name="Debuchy R."/>
            <person name="Gladieux P."/>
            <person name="Hiltunen Thoren M."/>
            <person name="Johannesson H."/>
        </authorList>
    </citation>
    <scope>NUCLEOTIDE SEQUENCE [LARGE SCALE GENOMIC DNA]</scope>
    <source>
        <strain evidence="2">CBS 284.82</strain>
    </source>
</reference>
<organism evidence="1 2">
    <name type="scientific">Parachaetomium inaequale</name>
    <dbReference type="NCBI Taxonomy" id="2588326"/>
    <lineage>
        <taxon>Eukaryota</taxon>
        <taxon>Fungi</taxon>
        <taxon>Dikarya</taxon>
        <taxon>Ascomycota</taxon>
        <taxon>Pezizomycotina</taxon>
        <taxon>Sordariomycetes</taxon>
        <taxon>Sordariomycetidae</taxon>
        <taxon>Sordariales</taxon>
        <taxon>Chaetomiaceae</taxon>
        <taxon>Parachaetomium</taxon>
    </lineage>
</organism>
<keyword evidence="2" id="KW-1185">Reference proteome</keyword>
<dbReference type="EMBL" id="MU854724">
    <property type="protein sequence ID" value="KAK4031695.1"/>
    <property type="molecule type" value="Genomic_DNA"/>
</dbReference>
<dbReference type="AlphaFoldDB" id="A0AAN6SLP4"/>
<sequence length="212" mass="23113">MTHPDWNEVSAFLGHEVILDTLPCGKSVVLDPTGIQFGWKEHIAPWPAYHAQRVYHIIEVKDIGPGTPGIQDAAGNESLGRISLMAGVPPENATRNCKEQLVMETVVSSLESQIKTHFGGVTDFLRLKGAEFEAARAAVVAAAQRGLTMLASEVNSSAYSRAVQRVGGGRGIIWVKNGLGNVARKHNEKPQRLWKARWDKVVDITLPMAEAE</sequence>
<protein>
    <submittedName>
        <fullName evidence="1">Uncharacterized protein</fullName>
    </submittedName>
</protein>